<keyword evidence="1" id="KW-0175">Coiled coil</keyword>
<accession>A0A1H0AT46</accession>
<evidence type="ECO:0000313" key="3">
    <source>
        <dbReference type="Proteomes" id="UP000198827"/>
    </source>
</evidence>
<name>A0A1H0AT46_9PSED</name>
<dbReference type="AlphaFoldDB" id="A0A1H0AT46"/>
<evidence type="ECO:0008006" key="4">
    <source>
        <dbReference type="Google" id="ProtNLM"/>
    </source>
</evidence>
<reference evidence="2 3" key="1">
    <citation type="submission" date="2016-10" db="EMBL/GenBank/DDBJ databases">
        <authorList>
            <person name="de Groot N.N."/>
        </authorList>
    </citation>
    <scope>NUCLEOTIDE SEQUENCE [LARGE SCALE GENOMIC DNA]</scope>
    <source>
        <strain evidence="2 3">CECT 7543</strain>
    </source>
</reference>
<dbReference type="RefSeq" id="WP_090175591.1">
    <property type="nucleotide sequence ID" value="NZ_LT629705.1"/>
</dbReference>
<dbReference type="Proteomes" id="UP000198827">
    <property type="component" value="Chromosome I"/>
</dbReference>
<evidence type="ECO:0000313" key="2">
    <source>
        <dbReference type="EMBL" id="SDN36678.1"/>
    </source>
</evidence>
<dbReference type="CDD" id="cd22657">
    <property type="entry name" value="ClyA_XaxA-like"/>
    <property type="match status" value="1"/>
</dbReference>
<gene>
    <name evidence="2" type="ORF">SAMN04489798_0102</name>
</gene>
<sequence length="359" mass="40041">MPLNTSPVLNATSPPIITKGDIVRIKEYISEAKKLPTNIDDVKALLKSENTGIAGLEPYDIANTCAKIVTNAHSWNDIELSMKKVAGSLKTFSEDLRYFGDDIIAAIETMPGYKNYIGTIEGLTDEEISKLPELKIGSDEKNRFPSIKDSIQFIASSIDQKKTNSTDIQLRLKDFKTELTDVVAVLIGEKLKLAGNHELNAEITRLNVEIDDAQRLVNEKTKEYEPNFFESFLSFIDPLGYKVLQLKANLQTAHVAPLVCRRDELTEQVRKTNVLTGTLLALHARLYSVDSYIVGATQSTALLETLWITISEYINSSKNKIDGIHEFLTLRAFVSSLKVVLSNWKNIESNAKALTQAFD</sequence>
<dbReference type="SUPFAM" id="SSF58100">
    <property type="entry name" value="Bacterial hemolysins"/>
    <property type="match status" value="1"/>
</dbReference>
<dbReference type="OrthoDB" id="6985576at2"/>
<protein>
    <recommendedName>
        <fullName evidence="4">Alpha-xenorhabdolysin family binary toxin subunit A</fullName>
    </recommendedName>
</protein>
<dbReference type="Gene3D" id="1.20.1170.10">
    <property type="match status" value="1"/>
</dbReference>
<proteinExistence type="predicted"/>
<evidence type="ECO:0000256" key="1">
    <source>
        <dbReference type="SAM" id="Coils"/>
    </source>
</evidence>
<organism evidence="2 3">
    <name type="scientific">Pseudomonas arsenicoxydans</name>
    <dbReference type="NCBI Taxonomy" id="702115"/>
    <lineage>
        <taxon>Bacteria</taxon>
        <taxon>Pseudomonadati</taxon>
        <taxon>Pseudomonadota</taxon>
        <taxon>Gammaproteobacteria</taxon>
        <taxon>Pseudomonadales</taxon>
        <taxon>Pseudomonadaceae</taxon>
        <taxon>Pseudomonas</taxon>
    </lineage>
</organism>
<dbReference type="EMBL" id="LT629705">
    <property type="protein sequence ID" value="SDN36678.1"/>
    <property type="molecule type" value="Genomic_DNA"/>
</dbReference>
<dbReference type="NCBIfam" id="NF033928">
    <property type="entry name" value="alph_xenorhab_A"/>
    <property type="match status" value="1"/>
</dbReference>
<feature type="coiled-coil region" evidence="1">
    <location>
        <begin position="196"/>
        <end position="223"/>
    </location>
</feature>